<accession>A0A1H3ZWY3</accession>
<protein>
    <submittedName>
        <fullName evidence="1">Uncharacterized protein</fullName>
    </submittedName>
</protein>
<dbReference type="STRING" id="425514.SAMN05443550_102524"/>
<reference evidence="1 2" key="1">
    <citation type="submission" date="2016-10" db="EMBL/GenBank/DDBJ databases">
        <authorList>
            <person name="de Groot N.N."/>
        </authorList>
    </citation>
    <scope>NUCLEOTIDE SEQUENCE [LARGE SCALE GENOMIC DNA]</scope>
    <source>
        <strain evidence="1 2">DSM 19033</strain>
    </source>
</reference>
<evidence type="ECO:0000313" key="2">
    <source>
        <dbReference type="Proteomes" id="UP000198850"/>
    </source>
</evidence>
<gene>
    <name evidence="1" type="ORF">SAMN05443550_102524</name>
</gene>
<dbReference type="Proteomes" id="UP000198850">
    <property type="component" value="Unassembled WGS sequence"/>
</dbReference>
<organism evidence="1 2">
    <name type="scientific">Pedobacter hartonius</name>
    <dbReference type="NCBI Taxonomy" id="425514"/>
    <lineage>
        <taxon>Bacteria</taxon>
        <taxon>Pseudomonadati</taxon>
        <taxon>Bacteroidota</taxon>
        <taxon>Sphingobacteriia</taxon>
        <taxon>Sphingobacteriales</taxon>
        <taxon>Sphingobacteriaceae</taxon>
        <taxon>Pedobacter</taxon>
    </lineage>
</organism>
<sequence length="39" mass="4468">MMIGIFAATKVRYYPRLLNFVFLAVLSPRAHVVSFLVII</sequence>
<evidence type="ECO:0000313" key="1">
    <source>
        <dbReference type="EMBL" id="SEA28263.1"/>
    </source>
</evidence>
<proteinExistence type="predicted"/>
<keyword evidence="2" id="KW-1185">Reference proteome</keyword>
<dbReference type="AlphaFoldDB" id="A0A1H3ZWY3"/>
<dbReference type="EMBL" id="FNRA01000002">
    <property type="protein sequence ID" value="SEA28263.1"/>
    <property type="molecule type" value="Genomic_DNA"/>
</dbReference>
<name>A0A1H3ZWY3_9SPHI</name>